<dbReference type="Gene3D" id="3.30.60.270">
    <property type="match status" value="1"/>
</dbReference>
<evidence type="ECO:0000256" key="6">
    <source>
        <dbReference type="SAM" id="Phobius"/>
    </source>
</evidence>
<dbReference type="InterPro" id="IPR031778">
    <property type="entry name" value="Sortilin_N"/>
</dbReference>
<dbReference type="GO" id="GO:0006892">
    <property type="term" value="P:post-Golgi vesicle-mediated transport"/>
    <property type="evidence" value="ECO:0007669"/>
    <property type="project" value="TreeGrafter"/>
</dbReference>
<organism evidence="8 9">
    <name type="scientific">Elysia chlorotica</name>
    <name type="common">Eastern emerald elysia</name>
    <name type="synonym">Sea slug</name>
    <dbReference type="NCBI Taxonomy" id="188477"/>
    <lineage>
        <taxon>Eukaryota</taxon>
        <taxon>Metazoa</taxon>
        <taxon>Spiralia</taxon>
        <taxon>Lophotrochozoa</taxon>
        <taxon>Mollusca</taxon>
        <taxon>Gastropoda</taxon>
        <taxon>Heterobranchia</taxon>
        <taxon>Euthyneura</taxon>
        <taxon>Panpulmonata</taxon>
        <taxon>Sacoglossa</taxon>
        <taxon>Placobranchoidea</taxon>
        <taxon>Plakobranchidae</taxon>
        <taxon>Elysia</taxon>
    </lineage>
</organism>
<dbReference type="Proteomes" id="UP000271974">
    <property type="component" value="Unassembled WGS sequence"/>
</dbReference>
<dbReference type="GO" id="GO:0005794">
    <property type="term" value="C:Golgi apparatus"/>
    <property type="evidence" value="ECO:0007669"/>
    <property type="project" value="TreeGrafter"/>
</dbReference>
<dbReference type="STRING" id="188477.A0A3S0ZRU5"/>
<dbReference type="PANTHER" id="PTHR12106">
    <property type="entry name" value="SORTILIN RELATED"/>
    <property type="match status" value="1"/>
</dbReference>
<dbReference type="Gene3D" id="2.10.70.80">
    <property type="match status" value="1"/>
</dbReference>
<evidence type="ECO:0000259" key="7">
    <source>
        <dbReference type="PROSITE" id="PS50093"/>
    </source>
</evidence>
<feature type="transmembrane region" description="Helical" evidence="6">
    <location>
        <begin position="1043"/>
        <end position="1065"/>
    </location>
</feature>
<accession>A0A3S0ZRU5</accession>
<evidence type="ECO:0000256" key="1">
    <source>
        <dbReference type="ARBA" id="ARBA00004479"/>
    </source>
</evidence>
<dbReference type="InterPro" id="IPR006581">
    <property type="entry name" value="VPS10"/>
</dbReference>
<protein>
    <recommendedName>
        <fullName evidence="7">PKD domain-containing protein</fullName>
    </recommendedName>
</protein>
<comment type="caution">
    <text evidence="8">The sequence shown here is derived from an EMBL/GenBank/DDBJ whole genome shotgun (WGS) entry which is preliminary data.</text>
</comment>
<keyword evidence="6" id="KW-0812">Transmembrane</keyword>
<feature type="domain" description="PKD" evidence="7">
    <location>
        <begin position="731"/>
        <end position="815"/>
    </location>
</feature>
<evidence type="ECO:0000313" key="9">
    <source>
        <dbReference type="Proteomes" id="UP000271974"/>
    </source>
</evidence>
<dbReference type="InterPro" id="IPR013783">
    <property type="entry name" value="Ig-like_fold"/>
</dbReference>
<gene>
    <name evidence="8" type="ORF">EGW08_011034</name>
</gene>
<dbReference type="Pfam" id="PF15901">
    <property type="entry name" value="Sortilin_C"/>
    <property type="match status" value="1"/>
</dbReference>
<dbReference type="InterPro" id="IPR022409">
    <property type="entry name" value="PKD/Chitinase_dom"/>
</dbReference>
<dbReference type="Gene3D" id="2.60.40.10">
    <property type="entry name" value="Immunoglobulins"/>
    <property type="match status" value="2"/>
</dbReference>
<evidence type="ECO:0000256" key="2">
    <source>
        <dbReference type="ARBA" id="ARBA00010818"/>
    </source>
</evidence>
<dbReference type="EMBL" id="RQTK01000350">
    <property type="protein sequence ID" value="RUS81204.1"/>
    <property type="molecule type" value="Genomic_DNA"/>
</dbReference>
<feature type="region of interest" description="Disordered" evidence="5">
    <location>
        <begin position="65"/>
        <end position="85"/>
    </location>
</feature>
<dbReference type="InterPro" id="IPR000601">
    <property type="entry name" value="PKD_dom"/>
</dbReference>
<dbReference type="SUPFAM" id="SSF49299">
    <property type="entry name" value="PKD domain"/>
    <property type="match status" value="2"/>
</dbReference>
<dbReference type="InterPro" id="IPR050310">
    <property type="entry name" value="VPS10-sortilin"/>
</dbReference>
<dbReference type="OrthoDB" id="443634at2759"/>
<dbReference type="SUPFAM" id="SSF110296">
    <property type="entry name" value="Oligoxyloglucan reducing end-specific cellobiohydrolase"/>
    <property type="match status" value="1"/>
</dbReference>
<dbReference type="InterPro" id="IPR035986">
    <property type="entry name" value="PKD_dom_sf"/>
</dbReference>
<dbReference type="PROSITE" id="PS50093">
    <property type="entry name" value="PKD"/>
    <property type="match status" value="2"/>
</dbReference>
<evidence type="ECO:0000256" key="3">
    <source>
        <dbReference type="ARBA" id="ARBA00022737"/>
    </source>
</evidence>
<dbReference type="PANTHER" id="PTHR12106:SF47">
    <property type="entry name" value="VPS10 DOMAIN-CONTAINING RECEPTOR SORCS3-LIKE"/>
    <property type="match status" value="1"/>
</dbReference>
<dbReference type="SMART" id="SM00089">
    <property type="entry name" value="PKD"/>
    <property type="match status" value="2"/>
</dbReference>
<reference evidence="8 9" key="1">
    <citation type="submission" date="2019-01" db="EMBL/GenBank/DDBJ databases">
        <title>A draft genome assembly of the solar-powered sea slug Elysia chlorotica.</title>
        <authorList>
            <person name="Cai H."/>
            <person name="Li Q."/>
            <person name="Fang X."/>
            <person name="Li J."/>
            <person name="Curtis N.E."/>
            <person name="Altenburger A."/>
            <person name="Shibata T."/>
            <person name="Feng M."/>
            <person name="Maeda T."/>
            <person name="Schwartz J.A."/>
            <person name="Shigenobu S."/>
            <person name="Lundholm N."/>
            <person name="Nishiyama T."/>
            <person name="Yang H."/>
            <person name="Hasebe M."/>
            <person name="Li S."/>
            <person name="Pierce S.K."/>
            <person name="Wang J."/>
        </authorList>
    </citation>
    <scope>NUCLEOTIDE SEQUENCE [LARGE SCALE GENOMIC DNA]</scope>
    <source>
        <strain evidence="8">EC2010</strain>
        <tissue evidence="8">Whole organism of an adult</tissue>
    </source>
</reference>
<keyword evidence="4" id="KW-0325">Glycoprotein</keyword>
<dbReference type="Pfam" id="PF00801">
    <property type="entry name" value="PKD"/>
    <property type="match status" value="2"/>
</dbReference>
<keyword evidence="6" id="KW-0472">Membrane</keyword>
<dbReference type="SMART" id="SM00602">
    <property type="entry name" value="VPS10"/>
    <property type="match status" value="1"/>
</dbReference>
<comment type="similarity">
    <text evidence="2">Belongs to the VPS10-related sortilin family. SORCS subfamily.</text>
</comment>
<dbReference type="Pfam" id="PF15902">
    <property type="entry name" value="Sortilin-Vps10"/>
    <property type="match status" value="1"/>
</dbReference>
<keyword evidence="3" id="KW-0677">Repeat</keyword>
<comment type="subcellular location">
    <subcellularLocation>
        <location evidence="1">Membrane</location>
        <topology evidence="1">Single-pass type I membrane protein</topology>
    </subcellularLocation>
</comment>
<dbReference type="CDD" id="cd00146">
    <property type="entry name" value="PKD"/>
    <property type="match status" value="2"/>
</dbReference>
<sequence length="1136" mass="127358">MIEKTLQLSIFVCVFHIIIFSAKVGSEVLSFNGKYFNNIHPSLPSRPINFHENADSSLRLNRLHARSTSSGKSPSRSDRSSPPKDAKIAANKFQFINTENAERVYVNTLGENSTQKIFILMVSFEFDLGWSQVKESVLWCSEDNGESFHVRNLSPDAKIHNMVTFPSNPLKMILLDSGNRKIYTTEDGLVHNSSHSVPVEPSLLIPHPSDENKLLMYSYQEQKLYGSDNFAANWTLVAENVMTPIFWGDSDFDTSEDVVHMQIIGEIPSQAFYKACLLPGCQQVPDLQDLERVGAFTSGTLMVHKEFMFVQKENQIGSESHLMVSYKRGLFKRAQFPSNDITSNFLILNLDDHQVFLAVHHGNTVNLYLSDVTGQYYVLSLPDVFHDEKLDWFEIDFTKVKGMDWTFMANKIVKHDSQTPSFVQTYVSYDKGGNWAPLFINKSCSKVESCSLLLELKDTFEVDAVRSSESAPGIILGHGILGQGHEFQETSIFVTNDGGATWEKAPFNTTCFLRILNHGGLLSAIPDESSSKTVYYSLDQGKSWQSEQIDEDGMSIIDSSAIEKTNDALVLNVLGKESKNKSWIYLKLNMKPLLPNNCDDKDYETWSPKDYNAGASTQDCILGKVVEYKRRKPGSECKINKISFSHVVNNSSCVCTKEDYECDFGFEKADDGCRKSAWLDSSFVPLECDEGGNYNQSQGYRKIPADVCTEDEVDKKKYDRKEAACPSAAPNGLSLTTEMRTIPLGKKVIFTLEQARGSKWDTKYTWDFGDKSETVSVTGFQKASQEQHTFQNSGTFNVTVTAENKKGTAKAFFEVHALDRLTKLRILAPWALVIDQDVKISVLPMSSYLVFPSSLDNIHFLWSFGDEEPNSRPLLSWNSSMTHSYAKTGTYKITIEASNSISSVSEEFEVRIFESAMILQLQLESMSSILLMKHYMVLSFLDESIREMLAQDLGLNKDRLEAVSVNQSLAYLYLFPTQRALELSVSEIRDKVIDQANKGLLGFDLFGASHLRPNDLIKIVSAREISGPHSPKDKSSRPNLTPVYVAVPVLVVVLISLAVIGFVVYRRKRSSSTRYSLFESQDESDTMLDDEDVAPLNMNLEIGAGASTMDDSLIDSDRHCLVMESGGRLGGNEEVC</sequence>
<evidence type="ECO:0000313" key="8">
    <source>
        <dbReference type="EMBL" id="RUS81204.1"/>
    </source>
</evidence>
<keyword evidence="9" id="KW-1185">Reference proteome</keyword>
<dbReference type="AlphaFoldDB" id="A0A3S0ZRU5"/>
<keyword evidence="6" id="KW-1133">Transmembrane helix</keyword>
<evidence type="ECO:0000256" key="5">
    <source>
        <dbReference type="SAM" id="MobiDB-lite"/>
    </source>
</evidence>
<name>A0A3S0ZRU5_ELYCH</name>
<feature type="domain" description="PKD" evidence="7">
    <location>
        <begin position="853"/>
        <end position="919"/>
    </location>
</feature>
<dbReference type="InterPro" id="IPR031777">
    <property type="entry name" value="Sortilin_C"/>
</dbReference>
<proteinExistence type="inferred from homology"/>
<feature type="compositionally biased region" description="Basic and acidic residues" evidence="5">
    <location>
        <begin position="75"/>
        <end position="85"/>
    </location>
</feature>
<evidence type="ECO:0000256" key="4">
    <source>
        <dbReference type="ARBA" id="ARBA00023180"/>
    </source>
</evidence>
<dbReference type="GO" id="GO:0016020">
    <property type="term" value="C:membrane"/>
    <property type="evidence" value="ECO:0007669"/>
    <property type="project" value="UniProtKB-SubCell"/>
</dbReference>